<dbReference type="PANTHER" id="PTHR46868">
    <property type="entry name" value="FCS-LIKE ZINC FINGER 11"/>
    <property type="match status" value="1"/>
</dbReference>
<organism evidence="2 3">
    <name type="scientific">Thalictrum thalictroides</name>
    <name type="common">Rue-anemone</name>
    <name type="synonym">Anemone thalictroides</name>
    <dbReference type="NCBI Taxonomy" id="46969"/>
    <lineage>
        <taxon>Eukaryota</taxon>
        <taxon>Viridiplantae</taxon>
        <taxon>Streptophyta</taxon>
        <taxon>Embryophyta</taxon>
        <taxon>Tracheophyta</taxon>
        <taxon>Spermatophyta</taxon>
        <taxon>Magnoliopsida</taxon>
        <taxon>Ranunculales</taxon>
        <taxon>Ranunculaceae</taxon>
        <taxon>Thalictroideae</taxon>
        <taxon>Thalictrum</taxon>
    </lineage>
</organism>
<sequence>MLRKRSRSVQKDQYKGHHLMSDSASESNFQNENLGQKQKSSSFFSVPGLFIGFSIKGDSDSDSVRSPNSPLDYKVVTNLGNPRSGPNGSHSSWNSSKVGLGIVDSLDDVNISSENVVGLSGNGEDWSMLWLKSEEHHLWSSPLGDAFPNRAQKMGDEGGDLEDVV</sequence>
<comment type="caution">
    <text evidence="2">The sequence shown here is derived from an EMBL/GenBank/DDBJ whole genome shotgun (WGS) entry which is preliminary data.</text>
</comment>
<dbReference type="EMBL" id="JABWDY010044358">
    <property type="protein sequence ID" value="KAF5175195.1"/>
    <property type="molecule type" value="Genomic_DNA"/>
</dbReference>
<proteinExistence type="predicted"/>
<dbReference type="Proteomes" id="UP000554482">
    <property type="component" value="Unassembled WGS sequence"/>
</dbReference>
<name>A0A7J6USF9_THATH</name>
<evidence type="ECO:0000313" key="3">
    <source>
        <dbReference type="Proteomes" id="UP000554482"/>
    </source>
</evidence>
<protein>
    <submittedName>
        <fullName evidence="2">Uncharacterized protein</fullName>
    </submittedName>
</protein>
<reference evidence="2 3" key="1">
    <citation type="submission" date="2020-06" db="EMBL/GenBank/DDBJ databases">
        <title>Transcriptomic and genomic resources for Thalictrum thalictroides and T. hernandezii: Facilitating candidate gene discovery in an emerging model plant lineage.</title>
        <authorList>
            <person name="Arias T."/>
            <person name="Riano-Pachon D.M."/>
            <person name="Di Stilio V.S."/>
        </authorList>
    </citation>
    <scope>NUCLEOTIDE SEQUENCE [LARGE SCALE GENOMIC DNA]</scope>
    <source>
        <strain evidence="3">cv. WT478/WT964</strain>
        <tissue evidence="2">Leaves</tissue>
    </source>
</reference>
<dbReference type="PANTHER" id="PTHR46868:SF3">
    <property type="entry name" value="FCS-LIKE ZINC FINGER 11"/>
    <property type="match status" value="1"/>
</dbReference>
<feature type="region of interest" description="Disordered" evidence="1">
    <location>
        <begin position="1"/>
        <end position="37"/>
    </location>
</feature>
<gene>
    <name evidence="2" type="ORF">FRX31_035220</name>
</gene>
<evidence type="ECO:0000313" key="2">
    <source>
        <dbReference type="EMBL" id="KAF5175195.1"/>
    </source>
</evidence>
<accession>A0A7J6USF9</accession>
<feature type="compositionally biased region" description="Polar residues" evidence="1">
    <location>
        <begin position="78"/>
        <end position="94"/>
    </location>
</feature>
<feature type="compositionally biased region" description="Polar residues" evidence="1">
    <location>
        <begin position="22"/>
        <end position="37"/>
    </location>
</feature>
<dbReference type="OrthoDB" id="685855at2759"/>
<dbReference type="InterPro" id="IPR044585">
    <property type="entry name" value="FLZ10/11"/>
</dbReference>
<dbReference type="AlphaFoldDB" id="A0A7J6USF9"/>
<feature type="region of interest" description="Disordered" evidence="1">
    <location>
        <begin position="74"/>
        <end position="94"/>
    </location>
</feature>
<evidence type="ECO:0000256" key="1">
    <source>
        <dbReference type="SAM" id="MobiDB-lite"/>
    </source>
</evidence>
<keyword evidence="3" id="KW-1185">Reference proteome</keyword>